<sequence>MWVVWARPPPLRSTSAFRPARWAEARSLEPEISLKDIN</sequence>
<protein>
    <submittedName>
        <fullName evidence="1">Uncharacterized protein</fullName>
    </submittedName>
</protein>
<dbReference type="Proteomes" id="UP000030104">
    <property type="component" value="Unassembled WGS sequence"/>
</dbReference>
<keyword evidence="2" id="KW-1185">Reference proteome</keyword>
<comment type="caution">
    <text evidence="1">The sequence shown here is derived from an EMBL/GenBank/DDBJ whole genome shotgun (WGS) entry which is preliminary data.</text>
</comment>
<evidence type="ECO:0000313" key="2">
    <source>
        <dbReference type="Proteomes" id="UP000030104"/>
    </source>
</evidence>
<name>A0A0A2KU80_PENIT</name>
<dbReference type="EMBL" id="JQGA01001043">
    <property type="protein sequence ID" value="KGO70466.1"/>
    <property type="molecule type" value="Genomic_DNA"/>
</dbReference>
<dbReference type="AlphaFoldDB" id="A0A0A2KU80"/>
<proteinExistence type="predicted"/>
<dbReference type="HOGENOM" id="CLU_3335780_0_0_1"/>
<accession>A0A0A2KU80</accession>
<evidence type="ECO:0000313" key="1">
    <source>
        <dbReference type="EMBL" id="KGO70466.1"/>
    </source>
</evidence>
<gene>
    <name evidence="1" type="ORF">PITC_014760</name>
</gene>
<organism evidence="1 2">
    <name type="scientific">Penicillium italicum</name>
    <name type="common">Blue mold</name>
    <dbReference type="NCBI Taxonomy" id="40296"/>
    <lineage>
        <taxon>Eukaryota</taxon>
        <taxon>Fungi</taxon>
        <taxon>Dikarya</taxon>
        <taxon>Ascomycota</taxon>
        <taxon>Pezizomycotina</taxon>
        <taxon>Eurotiomycetes</taxon>
        <taxon>Eurotiomycetidae</taxon>
        <taxon>Eurotiales</taxon>
        <taxon>Aspergillaceae</taxon>
        <taxon>Penicillium</taxon>
    </lineage>
</organism>
<reference evidence="1 2" key="1">
    <citation type="journal article" date="2015" name="Mol. Plant Microbe Interact.">
        <title>Genome, transcriptome, and functional analyses of Penicillium expansum provide new insights into secondary metabolism and pathogenicity.</title>
        <authorList>
            <person name="Ballester A.R."/>
            <person name="Marcet-Houben M."/>
            <person name="Levin E."/>
            <person name="Sela N."/>
            <person name="Selma-Lazaro C."/>
            <person name="Carmona L."/>
            <person name="Wisniewski M."/>
            <person name="Droby S."/>
            <person name="Gonzalez-Candelas L."/>
            <person name="Gabaldon T."/>
        </authorList>
    </citation>
    <scope>NUCLEOTIDE SEQUENCE [LARGE SCALE GENOMIC DNA]</scope>
    <source>
        <strain evidence="1 2">PHI-1</strain>
    </source>
</reference>